<evidence type="ECO:0000313" key="3">
    <source>
        <dbReference type="Proteomes" id="UP000696413"/>
    </source>
</evidence>
<feature type="region of interest" description="Disordered" evidence="1">
    <location>
        <begin position="1"/>
        <end position="22"/>
    </location>
</feature>
<dbReference type="RefSeq" id="WP_073680470.1">
    <property type="nucleotide sequence ID" value="NZ_CP092364.2"/>
</dbReference>
<sequence>MSKKSDAKKARRRKRQAARDSRWVPHEVIEQLQAVQEGIVADLAEFDERITERGWAFDEDESDDNYAIWFYEPSGADVADGLPVTSLWLDAAEDGEIVRVVLVGTAEQHAFSHDELFERLDVIETYRNGDPVPEFG</sequence>
<accession>A0ABS6HRI4</accession>
<evidence type="ECO:0000256" key="1">
    <source>
        <dbReference type="SAM" id="MobiDB-lite"/>
    </source>
</evidence>
<dbReference type="Proteomes" id="UP000696413">
    <property type="component" value="Unassembled WGS sequence"/>
</dbReference>
<comment type="caution">
    <text evidence="2">The sequence shown here is derived from an EMBL/GenBank/DDBJ whole genome shotgun (WGS) entry which is preliminary data.</text>
</comment>
<proteinExistence type="predicted"/>
<name>A0ABS6HRI4_MYCGD</name>
<keyword evidence="3" id="KW-1185">Reference proteome</keyword>
<gene>
    <name evidence="2" type="ORF">KL859_20800</name>
</gene>
<reference evidence="2 3" key="1">
    <citation type="submission" date="2021-05" db="EMBL/GenBank/DDBJ databases">
        <title>Draft Genome Sequences of Clinical Respiratory Isolates of Mycobacterium goodii Recovered in Ireland.</title>
        <authorList>
            <person name="Flanagan P.R."/>
            <person name="Mok S."/>
            <person name="Roycroft E."/>
            <person name="Rogers T.R."/>
            <person name="Fitzgibbon M."/>
        </authorList>
    </citation>
    <scope>NUCLEOTIDE SEQUENCE [LARGE SCALE GENOMIC DNA]</scope>
    <source>
        <strain evidence="2 3">14IE55</strain>
    </source>
</reference>
<evidence type="ECO:0000313" key="2">
    <source>
        <dbReference type="EMBL" id="MBU8825298.1"/>
    </source>
</evidence>
<protein>
    <submittedName>
        <fullName evidence="2">Uncharacterized protein</fullName>
    </submittedName>
</protein>
<organism evidence="2 3">
    <name type="scientific">Mycolicibacterium goodii</name>
    <name type="common">Mycobacterium goodii</name>
    <dbReference type="NCBI Taxonomy" id="134601"/>
    <lineage>
        <taxon>Bacteria</taxon>
        <taxon>Bacillati</taxon>
        <taxon>Actinomycetota</taxon>
        <taxon>Actinomycetes</taxon>
        <taxon>Mycobacteriales</taxon>
        <taxon>Mycobacteriaceae</taxon>
        <taxon>Mycolicibacterium</taxon>
    </lineage>
</organism>
<dbReference type="EMBL" id="JAHBOM010000016">
    <property type="protein sequence ID" value="MBU8825298.1"/>
    <property type="molecule type" value="Genomic_DNA"/>
</dbReference>